<sequence length="1040" mass="115054">MALVPGVSEGALVELDVGNSAESPTALLNSQRELFHSQIEQLQKLVVAQCKLTGANPLSQEMAAGALSIKIGKKPRDLLNPKAVNYMQSIFSVKDTVGKKETREISALCGVTVTQVREFFAGQRSRVRKFVRLSRDKATRVDASRASSNGCSLSSEQCLPISEEALASSADNMLIKEQILVPGNAMIISTMRDGQHDTTDLKKVEEGPSCAALEETVPGIDTNDRKFLDNIFNLMKKEETFSGQVKLMEWVLQIHNSAVLIWFLTKGGLTILSTWLSQAALEEQTTVLLVIFKVLCHLPLHKALPVQMSAVLQTVNRLRFYRTSGVHLLITLKHHQIFNFKYRISEILSDESWQSKIDIPEDILALTEDMENNRKSESKQALKLLPASSDELKTKERRKVLLVEQPDHKPSGRSVQLARAVPSNHSRPMSADDIQKAKMRAMFMQNKYGKADTSNSENKPLKMEDNNHVPSTSQTSNMLCASRIPQLPPLRKDEETKPSISTTKILSKKQDTLVIPKPNISTQEQLLEKLKYSQIQWQTPPVVIIDSTWCVGVGENSKEVEIQMQRNRREKESFYSKPQDIPLDPKEPWDLEMDFDDSLTPEIPIEPSPDADIIEDSSCSPCSGGASNDQMPATTTAPPINYGDPEPDLELLAVLLKNPDLVFALTSGKGKSMTSEEMVALLDMLKKNGVGLTELMNGAADGPKEKPKEPELTSLPSPTPPSDPAARASWKSEFPTRNTPVLQPHFHGSRVASAPLPTATLQTPSAAAVPPVVVKTQHPGLGLPQTPTTILSVPELTVTINPASQHHPPHNFLPKRPPTSSAHQISNSIYPLQHNSVPDHIVPTKQYPVTNAPIVSPLVPRQESFNHNPSPMTTLSALLPISSRQQSRLLAEPLKVSPKIPRWPPASATSVGRPNPTPDPWIGVSNGFSEARAPNVQFFANQNNYNAYPKGPVQQPAVLPGPAGDGNEILDGTQLETWSPEGSPVRLSAFRGGQKFLDARRDHGRNHRTEWSRQWDPGNRDHYRTGSNRRWRDRDGDWRR</sequence>
<reference evidence="6" key="2">
    <citation type="submission" date="2019-07" db="EMBL/GenBank/DDBJ databases">
        <authorList>
            <person name="Yang Y."/>
            <person name="Bocs S."/>
            <person name="Baudouin L."/>
        </authorList>
    </citation>
    <scope>NUCLEOTIDE SEQUENCE</scope>
    <source>
        <tissue evidence="6">Spear leaf of Hainan Tall coconut</tissue>
    </source>
</reference>
<evidence type="ECO:0000313" key="6">
    <source>
        <dbReference type="EMBL" id="KAG1338663.1"/>
    </source>
</evidence>
<comment type="subcellular location">
    <subcellularLocation>
        <location evidence="1 3">Nucleus</location>
    </subcellularLocation>
</comment>
<gene>
    <name evidence="6" type="ORF">COCNU_04G009690</name>
</gene>
<keyword evidence="3" id="KW-0539">Nucleus</keyword>
<dbReference type="InterPro" id="IPR009057">
    <property type="entry name" value="Homeodomain-like_sf"/>
</dbReference>
<reference evidence="6" key="1">
    <citation type="journal article" date="2017" name="Gigascience">
        <title>The genome draft of coconut (Cocos nucifera).</title>
        <authorList>
            <person name="Xiao Y."/>
            <person name="Xu P."/>
            <person name="Fan H."/>
            <person name="Baudouin L."/>
            <person name="Xia W."/>
            <person name="Bocs S."/>
            <person name="Xu J."/>
            <person name="Li Q."/>
            <person name="Guo A."/>
            <person name="Zhou L."/>
            <person name="Li J."/>
            <person name="Wu Y."/>
            <person name="Ma Z."/>
            <person name="Armero A."/>
            <person name="Issali A.E."/>
            <person name="Liu N."/>
            <person name="Peng M."/>
            <person name="Yang Y."/>
        </authorList>
    </citation>
    <scope>NUCLEOTIDE SEQUENCE</scope>
    <source>
        <tissue evidence="6">Spear leaf of Hainan Tall coconut</tissue>
    </source>
</reference>
<dbReference type="PANTHER" id="PTHR33400:SF6">
    <property type="entry name" value="HOMEOBOX PROTEIN LUMINIDEPENDENS"/>
    <property type="match status" value="1"/>
</dbReference>
<feature type="region of interest" description="Disordered" evidence="4">
    <location>
        <begin position="407"/>
        <end position="430"/>
    </location>
</feature>
<feature type="region of interest" description="Disordered" evidence="4">
    <location>
        <begin position="694"/>
        <end position="731"/>
    </location>
</feature>
<dbReference type="AlphaFoldDB" id="A0A8K0I627"/>
<dbReference type="GO" id="GO:0010228">
    <property type="term" value="P:vegetative to reproductive phase transition of meristem"/>
    <property type="evidence" value="ECO:0007669"/>
    <property type="project" value="TreeGrafter"/>
</dbReference>
<evidence type="ECO:0000256" key="2">
    <source>
        <dbReference type="ARBA" id="ARBA00023125"/>
    </source>
</evidence>
<keyword evidence="3 6" id="KW-0371">Homeobox</keyword>
<name>A0A8K0I627_COCNU</name>
<protein>
    <submittedName>
        <fullName evidence="6">Homeobox protein LUMINIDEPENDENS</fullName>
    </submittedName>
</protein>
<organism evidence="6 7">
    <name type="scientific">Cocos nucifera</name>
    <name type="common">Coconut palm</name>
    <dbReference type="NCBI Taxonomy" id="13894"/>
    <lineage>
        <taxon>Eukaryota</taxon>
        <taxon>Viridiplantae</taxon>
        <taxon>Streptophyta</taxon>
        <taxon>Embryophyta</taxon>
        <taxon>Tracheophyta</taxon>
        <taxon>Spermatophyta</taxon>
        <taxon>Magnoliopsida</taxon>
        <taxon>Liliopsida</taxon>
        <taxon>Arecaceae</taxon>
        <taxon>Arecoideae</taxon>
        <taxon>Cocoseae</taxon>
        <taxon>Attaleinae</taxon>
        <taxon>Cocos</taxon>
    </lineage>
</organism>
<dbReference type="PROSITE" id="PS50071">
    <property type="entry name" value="HOMEOBOX_2"/>
    <property type="match status" value="1"/>
</dbReference>
<accession>A0A8K0I627</accession>
<dbReference type="GO" id="GO:0003677">
    <property type="term" value="F:DNA binding"/>
    <property type="evidence" value="ECO:0007669"/>
    <property type="project" value="UniProtKB-UniRule"/>
</dbReference>
<feature type="domain" description="Homeobox" evidence="5">
    <location>
        <begin position="70"/>
        <end position="130"/>
    </location>
</feature>
<dbReference type="SUPFAM" id="SSF46689">
    <property type="entry name" value="Homeodomain-like"/>
    <property type="match status" value="1"/>
</dbReference>
<dbReference type="Proteomes" id="UP000797356">
    <property type="component" value="Chromosome 4"/>
</dbReference>
<evidence type="ECO:0000256" key="3">
    <source>
        <dbReference type="PROSITE-ProRule" id="PRU00108"/>
    </source>
</evidence>
<evidence type="ECO:0000259" key="5">
    <source>
        <dbReference type="PROSITE" id="PS50071"/>
    </source>
</evidence>
<dbReference type="InterPro" id="IPR001356">
    <property type="entry name" value="HD"/>
</dbReference>
<keyword evidence="2 3" id="KW-0238">DNA-binding</keyword>
<dbReference type="OrthoDB" id="1920276at2759"/>
<evidence type="ECO:0000256" key="1">
    <source>
        <dbReference type="ARBA" id="ARBA00004123"/>
    </source>
</evidence>
<comment type="caution">
    <text evidence="6">The sequence shown here is derived from an EMBL/GenBank/DDBJ whole genome shotgun (WGS) entry which is preliminary data.</text>
</comment>
<feature type="compositionally biased region" description="Polar residues" evidence="4">
    <location>
        <begin position="617"/>
        <end position="638"/>
    </location>
</feature>
<feature type="region of interest" description="Disordered" evidence="4">
    <location>
        <begin position="998"/>
        <end position="1040"/>
    </location>
</feature>
<evidence type="ECO:0000256" key="4">
    <source>
        <dbReference type="SAM" id="MobiDB-lite"/>
    </source>
</evidence>
<dbReference type="EMBL" id="CM017875">
    <property type="protein sequence ID" value="KAG1338663.1"/>
    <property type="molecule type" value="Genomic_DNA"/>
</dbReference>
<dbReference type="GO" id="GO:0005634">
    <property type="term" value="C:nucleus"/>
    <property type="evidence" value="ECO:0007669"/>
    <property type="project" value="UniProtKB-SubCell"/>
</dbReference>
<keyword evidence="7" id="KW-1185">Reference proteome</keyword>
<feature type="compositionally biased region" description="Basic and acidic residues" evidence="4">
    <location>
        <begin position="702"/>
        <end position="711"/>
    </location>
</feature>
<evidence type="ECO:0000313" key="7">
    <source>
        <dbReference type="Proteomes" id="UP000797356"/>
    </source>
</evidence>
<dbReference type="PANTHER" id="PTHR33400">
    <property type="entry name" value="ZINC FINGER CCCH DOMAIN-CONTAINING PROTEIN 6-RELATED"/>
    <property type="match status" value="1"/>
</dbReference>
<dbReference type="SMART" id="SM00389">
    <property type="entry name" value="HOX"/>
    <property type="match status" value="1"/>
</dbReference>
<feature type="DNA-binding region" description="Homeobox" evidence="3">
    <location>
        <begin position="72"/>
        <end position="131"/>
    </location>
</feature>
<proteinExistence type="predicted"/>
<feature type="region of interest" description="Disordered" evidence="4">
    <location>
        <begin position="607"/>
        <end position="644"/>
    </location>
</feature>
<feature type="region of interest" description="Disordered" evidence="4">
    <location>
        <begin position="449"/>
        <end position="476"/>
    </location>
</feature>